<evidence type="ECO:0000313" key="2">
    <source>
        <dbReference type="Proteomes" id="UP000503820"/>
    </source>
</evidence>
<dbReference type="EMBL" id="BLVP01000008">
    <property type="protein sequence ID" value="GFM37429.1"/>
    <property type="molecule type" value="Genomic_DNA"/>
</dbReference>
<accession>A0A7J0BUP4</accession>
<keyword evidence="2" id="KW-1185">Reference proteome</keyword>
<protein>
    <submittedName>
        <fullName evidence="1">Uncharacterized protein</fullName>
    </submittedName>
</protein>
<organism evidence="1 2">
    <name type="scientific">Desulfovibrio psychrotolerans</name>
    <dbReference type="NCBI Taxonomy" id="415242"/>
    <lineage>
        <taxon>Bacteria</taxon>
        <taxon>Pseudomonadati</taxon>
        <taxon>Thermodesulfobacteriota</taxon>
        <taxon>Desulfovibrionia</taxon>
        <taxon>Desulfovibrionales</taxon>
        <taxon>Desulfovibrionaceae</taxon>
        <taxon>Desulfovibrio</taxon>
    </lineage>
</organism>
<evidence type="ECO:0000313" key="1">
    <source>
        <dbReference type="EMBL" id="GFM37429.1"/>
    </source>
</evidence>
<comment type="caution">
    <text evidence="1">The sequence shown here is derived from an EMBL/GenBank/DDBJ whole genome shotgun (WGS) entry which is preliminary data.</text>
</comment>
<dbReference type="AlphaFoldDB" id="A0A7J0BUP4"/>
<sequence length="96" mass="10915">MNVEWCREDGRIFLLCKAPGPIRFCCGYTAWAEKSIRAACPDWGQEVFCKDVPCCDLYHIPLVPSDYIGGADEVNQVTRAYARENHYEEDESYAGT</sequence>
<proteinExistence type="predicted"/>
<name>A0A7J0BUP4_9BACT</name>
<reference evidence="1 2" key="1">
    <citation type="submission" date="2020-05" db="EMBL/GenBank/DDBJ databases">
        <title>Draft genome sequence of Desulfovibrio psychrotolerans JS1T.</title>
        <authorList>
            <person name="Ueno A."/>
            <person name="Tamazawa S."/>
            <person name="Tamamura S."/>
            <person name="Murakami T."/>
            <person name="Kiyama T."/>
            <person name="Inomata H."/>
            <person name="Amano Y."/>
            <person name="Miyakawa K."/>
            <person name="Tamaki H."/>
            <person name="Naganuma T."/>
            <person name="Kaneko K."/>
        </authorList>
    </citation>
    <scope>NUCLEOTIDE SEQUENCE [LARGE SCALE GENOMIC DNA]</scope>
    <source>
        <strain evidence="1 2">JS1</strain>
    </source>
</reference>
<dbReference type="Proteomes" id="UP000503820">
    <property type="component" value="Unassembled WGS sequence"/>
</dbReference>
<gene>
    <name evidence="1" type="ORF">DSM19430T_21130</name>
</gene>